<reference evidence="1" key="2">
    <citation type="journal article" date="2015" name="Fish Shellfish Immunol.">
        <title>Early steps in the European eel (Anguilla anguilla)-Vibrio vulnificus interaction in the gills: Role of the RtxA13 toxin.</title>
        <authorList>
            <person name="Callol A."/>
            <person name="Pajuelo D."/>
            <person name="Ebbesson L."/>
            <person name="Teles M."/>
            <person name="MacKenzie S."/>
            <person name="Amaro C."/>
        </authorList>
    </citation>
    <scope>NUCLEOTIDE SEQUENCE</scope>
</reference>
<evidence type="ECO:0000313" key="1">
    <source>
        <dbReference type="EMBL" id="JAH72407.1"/>
    </source>
</evidence>
<reference evidence="1" key="1">
    <citation type="submission" date="2014-11" db="EMBL/GenBank/DDBJ databases">
        <authorList>
            <person name="Amaro Gonzalez C."/>
        </authorList>
    </citation>
    <scope>NUCLEOTIDE SEQUENCE</scope>
</reference>
<sequence>MPLTKQEVGCNRNQDTQGSLRTARFKSYSYKRPLDSRLILLFTSSQQLAGIRENKVKAKDLNKRQNEGRPTFAQWQNNINRPFPGLCI</sequence>
<organism evidence="1">
    <name type="scientific">Anguilla anguilla</name>
    <name type="common">European freshwater eel</name>
    <name type="synonym">Muraena anguilla</name>
    <dbReference type="NCBI Taxonomy" id="7936"/>
    <lineage>
        <taxon>Eukaryota</taxon>
        <taxon>Metazoa</taxon>
        <taxon>Chordata</taxon>
        <taxon>Craniata</taxon>
        <taxon>Vertebrata</taxon>
        <taxon>Euteleostomi</taxon>
        <taxon>Actinopterygii</taxon>
        <taxon>Neopterygii</taxon>
        <taxon>Teleostei</taxon>
        <taxon>Anguilliformes</taxon>
        <taxon>Anguillidae</taxon>
        <taxon>Anguilla</taxon>
    </lineage>
</organism>
<name>A0A0E9V302_ANGAN</name>
<dbReference type="EMBL" id="GBXM01036170">
    <property type="protein sequence ID" value="JAH72407.1"/>
    <property type="molecule type" value="Transcribed_RNA"/>
</dbReference>
<dbReference type="AlphaFoldDB" id="A0A0E9V302"/>
<proteinExistence type="predicted"/>
<accession>A0A0E9V302</accession>
<protein>
    <submittedName>
        <fullName evidence="1">Uncharacterized protein</fullName>
    </submittedName>
</protein>